<dbReference type="InterPro" id="IPR018309">
    <property type="entry name" value="Tscrpt_reg_PadR_C"/>
</dbReference>
<evidence type="ECO:0000259" key="1">
    <source>
        <dbReference type="Pfam" id="PF03551"/>
    </source>
</evidence>
<feature type="domain" description="Transcription regulator PadR C-terminal" evidence="2">
    <location>
        <begin position="96"/>
        <end position="175"/>
    </location>
</feature>
<keyword evidence="4" id="KW-1185">Reference proteome</keyword>
<name>A0A2S5TLE4_9GAMM</name>
<dbReference type="Pfam" id="PF10400">
    <property type="entry name" value="Vir_act_alpha_C"/>
    <property type="match status" value="1"/>
</dbReference>
<dbReference type="SUPFAM" id="SSF46785">
    <property type="entry name" value="Winged helix' DNA-binding domain"/>
    <property type="match status" value="1"/>
</dbReference>
<proteinExistence type="predicted"/>
<feature type="domain" description="Transcription regulator PadR N-terminal" evidence="1">
    <location>
        <begin position="7"/>
        <end position="80"/>
    </location>
</feature>
<comment type="caution">
    <text evidence="3">The sequence shown here is derived from an EMBL/GenBank/DDBJ whole genome shotgun (WGS) entry which is preliminary data.</text>
</comment>
<dbReference type="Gene3D" id="6.10.140.190">
    <property type="match status" value="1"/>
</dbReference>
<dbReference type="PANTHER" id="PTHR43252:SF4">
    <property type="entry name" value="TRANSCRIPTIONAL REGULATORY PROTEIN"/>
    <property type="match status" value="1"/>
</dbReference>
<dbReference type="InterPro" id="IPR036390">
    <property type="entry name" value="WH_DNA-bd_sf"/>
</dbReference>
<dbReference type="PANTHER" id="PTHR43252">
    <property type="entry name" value="TRANSCRIPTIONAL REGULATOR YQJI"/>
    <property type="match status" value="1"/>
</dbReference>
<dbReference type="Pfam" id="PF03551">
    <property type="entry name" value="PadR"/>
    <property type="match status" value="1"/>
</dbReference>
<dbReference type="RefSeq" id="WP_104228781.1">
    <property type="nucleotide sequence ID" value="NZ_PSNW01000001.1"/>
</dbReference>
<dbReference type="OrthoDB" id="3186544at2"/>
<dbReference type="AlphaFoldDB" id="A0A2S5TLE4"/>
<sequence length="198" mass="22117">MSLKNAILVLLEGKPGTGYDLAQRFRGGIGQFWSASHQQIYQELKALGQDGLVEFELQEQASRPDRKHYRITAEGRAALKAWLEGPWKPERISSAILLRLYAANLADSAPVLEELDRNLAQFRDKLAEYLQQESSHLARSGRSSLRQALVYVSLRFGIRNLQSWIMLLAEVRALLTQGRVPERPALDELGPAGGAGRP</sequence>
<protein>
    <submittedName>
        <fullName evidence="3">PadR family transcriptional regulator</fullName>
    </submittedName>
</protein>
<reference evidence="3 4" key="1">
    <citation type="submission" date="2018-02" db="EMBL/GenBank/DDBJ databases">
        <title>Genome sequencing of Solimonas sp. HR-BB.</title>
        <authorList>
            <person name="Lee Y."/>
            <person name="Jeon C.O."/>
        </authorList>
    </citation>
    <scope>NUCLEOTIDE SEQUENCE [LARGE SCALE GENOMIC DNA]</scope>
    <source>
        <strain evidence="3 4">HR-BB</strain>
    </source>
</reference>
<dbReference type="InterPro" id="IPR005149">
    <property type="entry name" value="Tscrpt_reg_PadR_N"/>
</dbReference>
<evidence type="ECO:0000313" key="3">
    <source>
        <dbReference type="EMBL" id="PPE75815.1"/>
    </source>
</evidence>
<accession>A0A2S5TLE4</accession>
<dbReference type="Proteomes" id="UP000238220">
    <property type="component" value="Unassembled WGS sequence"/>
</dbReference>
<gene>
    <name evidence="3" type="ORF">C3942_02710</name>
</gene>
<evidence type="ECO:0000313" key="4">
    <source>
        <dbReference type="Proteomes" id="UP000238220"/>
    </source>
</evidence>
<dbReference type="EMBL" id="PSNW01000001">
    <property type="protein sequence ID" value="PPE75815.1"/>
    <property type="molecule type" value="Genomic_DNA"/>
</dbReference>
<dbReference type="Gene3D" id="1.10.10.10">
    <property type="entry name" value="Winged helix-like DNA-binding domain superfamily/Winged helix DNA-binding domain"/>
    <property type="match status" value="1"/>
</dbReference>
<dbReference type="InterPro" id="IPR036388">
    <property type="entry name" value="WH-like_DNA-bd_sf"/>
</dbReference>
<evidence type="ECO:0000259" key="2">
    <source>
        <dbReference type="Pfam" id="PF10400"/>
    </source>
</evidence>
<organism evidence="3 4">
    <name type="scientific">Solimonas fluminis</name>
    <dbReference type="NCBI Taxonomy" id="2086571"/>
    <lineage>
        <taxon>Bacteria</taxon>
        <taxon>Pseudomonadati</taxon>
        <taxon>Pseudomonadota</taxon>
        <taxon>Gammaproteobacteria</taxon>
        <taxon>Nevskiales</taxon>
        <taxon>Nevskiaceae</taxon>
        <taxon>Solimonas</taxon>
    </lineage>
</organism>